<keyword evidence="3" id="KW-1185">Reference proteome</keyword>
<feature type="region of interest" description="Disordered" evidence="1">
    <location>
        <begin position="70"/>
        <end position="92"/>
    </location>
</feature>
<dbReference type="Proteomes" id="UP000469185">
    <property type="component" value="Unassembled WGS sequence"/>
</dbReference>
<reference evidence="2 3" key="1">
    <citation type="submission" date="2020-02" db="EMBL/GenBank/DDBJ databases">
        <authorList>
            <person name="Li X.-J."/>
            <person name="Feng X.-M."/>
        </authorList>
    </citation>
    <scope>NUCLEOTIDE SEQUENCE [LARGE SCALE GENOMIC DNA]</scope>
    <source>
        <strain evidence="2 3">CGMCC 4.7225</strain>
    </source>
</reference>
<proteinExistence type="predicted"/>
<evidence type="ECO:0000313" key="3">
    <source>
        <dbReference type="Proteomes" id="UP000469185"/>
    </source>
</evidence>
<organism evidence="2 3">
    <name type="scientific">Phytoactinopolyspora alkaliphila</name>
    <dbReference type="NCBI Taxonomy" id="1783498"/>
    <lineage>
        <taxon>Bacteria</taxon>
        <taxon>Bacillati</taxon>
        <taxon>Actinomycetota</taxon>
        <taxon>Actinomycetes</taxon>
        <taxon>Jiangellales</taxon>
        <taxon>Jiangellaceae</taxon>
        <taxon>Phytoactinopolyspora</taxon>
    </lineage>
</organism>
<dbReference type="EMBL" id="JAAGOB010000007">
    <property type="protein sequence ID" value="NED96524.1"/>
    <property type="molecule type" value="Genomic_DNA"/>
</dbReference>
<dbReference type="RefSeq" id="WP_163819309.1">
    <property type="nucleotide sequence ID" value="NZ_JAAGOB010000007.1"/>
</dbReference>
<evidence type="ECO:0000256" key="1">
    <source>
        <dbReference type="SAM" id="MobiDB-lite"/>
    </source>
</evidence>
<accession>A0A6N9YNG8</accession>
<evidence type="ECO:0000313" key="2">
    <source>
        <dbReference type="EMBL" id="NED96524.1"/>
    </source>
</evidence>
<protein>
    <submittedName>
        <fullName evidence="2">Uncharacterized protein</fullName>
    </submittedName>
</protein>
<sequence length="160" mass="17468">MSIHLSGRGATPRRIVISCDVAGCPVQVEPPPAERWRSDADALSWARNHAADWTYDPVRESDYCPEHAEFSKAPATVPPRPTAAMRDRAGNPVNRDDFAAQLRLRMEQADDAAPAVLTRGQATVIARLLDELAGVYKAEDLGALAHDLSQMLSNRTSEHA</sequence>
<dbReference type="AlphaFoldDB" id="A0A6N9YNG8"/>
<gene>
    <name evidence="2" type="ORF">G1H11_14535</name>
</gene>
<comment type="caution">
    <text evidence="2">The sequence shown here is derived from an EMBL/GenBank/DDBJ whole genome shotgun (WGS) entry which is preliminary data.</text>
</comment>
<name>A0A6N9YNG8_9ACTN</name>